<dbReference type="Proteomes" id="UP001595557">
    <property type="component" value="Unassembled WGS sequence"/>
</dbReference>
<proteinExistence type="predicted"/>
<protein>
    <submittedName>
        <fullName evidence="1">Uncharacterized protein</fullName>
    </submittedName>
</protein>
<dbReference type="RefSeq" id="WP_207471100.1">
    <property type="nucleotide sequence ID" value="NZ_JAFNAW010000061.1"/>
</dbReference>
<gene>
    <name evidence="1" type="ORF">ACFOD7_11655</name>
</gene>
<accession>A0ABV7IDM7</accession>
<keyword evidence="2" id="KW-1185">Reference proteome</keyword>
<evidence type="ECO:0000313" key="2">
    <source>
        <dbReference type="Proteomes" id="UP001595557"/>
    </source>
</evidence>
<reference evidence="2" key="1">
    <citation type="journal article" date="2019" name="Int. J. Syst. Evol. Microbiol.">
        <title>The Global Catalogue of Microorganisms (GCM) 10K type strain sequencing project: providing services to taxonomists for standard genome sequencing and annotation.</title>
        <authorList>
            <consortium name="The Broad Institute Genomics Platform"/>
            <consortium name="The Broad Institute Genome Sequencing Center for Infectious Disease"/>
            <person name="Wu L."/>
            <person name="Ma J."/>
        </authorList>
    </citation>
    <scope>NUCLEOTIDE SEQUENCE [LARGE SCALE GENOMIC DNA]</scope>
    <source>
        <strain evidence="2">KCTC 52239</strain>
    </source>
</reference>
<organism evidence="1 2">
    <name type="scientific">Paracoccus fontiphilus</name>
    <dbReference type="NCBI Taxonomy" id="1815556"/>
    <lineage>
        <taxon>Bacteria</taxon>
        <taxon>Pseudomonadati</taxon>
        <taxon>Pseudomonadota</taxon>
        <taxon>Alphaproteobacteria</taxon>
        <taxon>Rhodobacterales</taxon>
        <taxon>Paracoccaceae</taxon>
        <taxon>Paracoccus</taxon>
    </lineage>
</organism>
<evidence type="ECO:0000313" key="1">
    <source>
        <dbReference type="EMBL" id="MFC3168704.1"/>
    </source>
</evidence>
<name>A0ABV7IDM7_9RHOB</name>
<comment type="caution">
    <text evidence="1">The sequence shown here is derived from an EMBL/GenBank/DDBJ whole genome shotgun (WGS) entry which is preliminary data.</text>
</comment>
<dbReference type="EMBL" id="JBHRTE010000046">
    <property type="protein sequence ID" value="MFC3168704.1"/>
    <property type="molecule type" value="Genomic_DNA"/>
</dbReference>
<sequence>MAELRKITKRAPLSGFSQVAPEGGSAFKAFADVAQQGYQLLKPALDAAEAEYGAEVARRQIGQNAYPIVPQTQPTTAAGGGDLASFSPDDDDAFIASLTGTESGGRLNALNNEVGAGGVRGHGGRLQFGDARLSEAAQAGIIGRMSPQEYAQQPLSVQKAVETWHFGDIDRKAQQAGLDYYIGKTVGGAPITQNSIRAMAHLGGFNGAKRYLESGGEYNPADSFGTTLKDYALKHGSVQTARAAGVDPDSGMALVQDSAVEAIAPAAPPTLVRTAEGKIEPRMHSPMAEGLMLATSAAAQTGYLSEMLMQGGTDIMGLSQNFAGDPAGFQQAAQSYIDQAVKAAPAMMKGNLRSRLTQDSQRRYLGIMEEHQRDVRQRANNSSTALYQRYQSDYAEALAAGNFDEASAARGLLEDILTARESLPGVAWTREQSENVILGAQDTAARIAEQNRTKLKSEQAGTLRTIIAAAEAGQTAADEAILDDPNVLAANPELASEAAAKVALREAMPGFFQLSPAEMDAAIKAERGRAVEDGWELDLLKPMEDARNLAVTGLASDPIGYAQERLSQKPPAIDPINVEDPQPFIASLAARREYARGMVGAGYVETPAFLSKAEIGTLSAALSKTSPVEVRVATAGALVAGFGPDAAQVFKAVNADPVITWGGALIARGGPGNIVAEAMQGQAIIDQRQAQMPAEEDWRSIVQNDFRAALAGLPTDTVQAEAELMQFAKALYANRAAAPGFDGDEAVMRDAIQAALGQSRDPRGNLVGGVQDFFGHQTLMPLGVNADAVEKAFQKAMAVDWGVTRAVDGAPLNLDASSNLEFWSDISIQRAADGSFVSGGAPRIGGEYLPLSLVRNGDVRFVPIGGTQYRMEVQRSGAVLDVHTPEGALYIIDLARL</sequence>